<comment type="subcellular location">
    <subcellularLocation>
        <location evidence="1">Membrane</location>
        <topology evidence="1">Multi-pass membrane protein</topology>
    </subcellularLocation>
</comment>
<accession>A0AAW2ZQ93</accession>
<dbReference type="GO" id="GO:0016020">
    <property type="term" value="C:membrane"/>
    <property type="evidence" value="ECO:0007669"/>
    <property type="project" value="UniProtKB-SubCell"/>
</dbReference>
<evidence type="ECO:0000313" key="3">
    <source>
        <dbReference type="EMBL" id="KAL0491635.1"/>
    </source>
</evidence>
<evidence type="ECO:0000313" key="4">
    <source>
        <dbReference type="Proteomes" id="UP001431209"/>
    </source>
</evidence>
<protein>
    <submittedName>
        <fullName evidence="3">4 TM domain-containing transmembrane protein</fullName>
    </submittedName>
</protein>
<dbReference type="Proteomes" id="UP001431209">
    <property type="component" value="Unassembled WGS sequence"/>
</dbReference>
<comment type="similarity">
    <text evidence="1">Belongs to the DP1 family.</text>
</comment>
<keyword evidence="2 3" id="KW-0812">Transmembrane</keyword>
<dbReference type="PANTHER" id="PTHR12300">
    <property type="entry name" value="HVA22-LIKE PROTEINS"/>
    <property type="match status" value="1"/>
</dbReference>
<feature type="transmembrane region" description="Helical" evidence="2">
    <location>
        <begin position="45"/>
        <end position="65"/>
    </location>
</feature>
<evidence type="ECO:0000256" key="1">
    <source>
        <dbReference type="RuleBase" id="RU362006"/>
    </source>
</evidence>
<dbReference type="AlphaFoldDB" id="A0AAW2ZQ93"/>
<dbReference type="Pfam" id="PF03134">
    <property type="entry name" value="TB2_DP1_HVA22"/>
    <property type="match status" value="1"/>
</dbReference>
<keyword evidence="2" id="KW-0472">Membrane</keyword>
<reference evidence="3 4" key="1">
    <citation type="submission" date="2024-03" db="EMBL/GenBank/DDBJ databases">
        <title>The Acrasis kona genome and developmental transcriptomes reveal deep origins of eukaryotic multicellular pathways.</title>
        <authorList>
            <person name="Sheikh S."/>
            <person name="Fu C.-J."/>
            <person name="Brown M.W."/>
            <person name="Baldauf S.L."/>
        </authorList>
    </citation>
    <scope>NUCLEOTIDE SEQUENCE [LARGE SCALE GENOMIC DNA]</scope>
    <source>
        <strain evidence="3 4">ATCC MYA-3509</strain>
    </source>
</reference>
<name>A0AAW2ZQ93_9EUKA</name>
<feature type="transmembrane region" description="Helical" evidence="2">
    <location>
        <begin position="7"/>
        <end position="25"/>
    </location>
</feature>
<evidence type="ECO:0000256" key="2">
    <source>
        <dbReference type="SAM" id="Phobius"/>
    </source>
</evidence>
<keyword evidence="2" id="KW-1133">Transmembrane helix</keyword>
<dbReference type="InterPro" id="IPR004345">
    <property type="entry name" value="TB2_DP1_HVA22"/>
</dbReference>
<keyword evidence="4" id="KW-1185">Reference proteome</keyword>
<gene>
    <name evidence="3" type="ORF">AKO1_000296</name>
</gene>
<organism evidence="3 4">
    <name type="scientific">Acrasis kona</name>
    <dbReference type="NCBI Taxonomy" id="1008807"/>
    <lineage>
        <taxon>Eukaryota</taxon>
        <taxon>Discoba</taxon>
        <taxon>Heterolobosea</taxon>
        <taxon>Tetramitia</taxon>
        <taxon>Eutetramitia</taxon>
        <taxon>Acrasidae</taxon>
        <taxon>Acrasis</taxon>
    </lineage>
</organism>
<proteinExistence type="inferred from homology"/>
<dbReference type="EMBL" id="JAOPGA020001834">
    <property type="protein sequence ID" value="KAL0491635.1"/>
    <property type="molecule type" value="Genomic_DNA"/>
</dbReference>
<sequence length="198" mass="22580">MLPFLPFSFRCFMASLSFFNCNIYAGYHSYKSLQSHDLTQTSRWLMYWVVIAIFVLFENLFEVVLLNIVPFYPEIKFYGLLGLVINPFSPTHFVFEIVIPASKAYGVEDQIIKVSALALRYSTTVMAHIFKKLVEKSSHLSALSPEYLAELAKELSDMSFSVSHARNKLAKIGRRSLGGVDATTPRDSMTLRKPIRIH</sequence>
<comment type="caution">
    <text evidence="3">The sequence shown here is derived from an EMBL/GenBank/DDBJ whole genome shotgun (WGS) entry which is preliminary data.</text>
</comment>